<keyword evidence="3" id="KW-1185">Reference proteome</keyword>
<dbReference type="EMBL" id="JADNYJ010000208">
    <property type="protein sequence ID" value="KAF8874765.1"/>
    <property type="molecule type" value="Genomic_DNA"/>
</dbReference>
<organism evidence="2 3">
    <name type="scientific">Gymnopilus junonius</name>
    <name type="common">Spectacular rustgill mushroom</name>
    <name type="synonym">Gymnopilus spectabilis subsp. junonius</name>
    <dbReference type="NCBI Taxonomy" id="109634"/>
    <lineage>
        <taxon>Eukaryota</taxon>
        <taxon>Fungi</taxon>
        <taxon>Dikarya</taxon>
        <taxon>Basidiomycota</taxon>
        <taxon>Agaricomycotina</taxon>
        <taxon>Agaricomycetes</taxon>
        <taxon>Agaricomycetidae</taxon>
        <taxon>Agaricales</taxon>
        <taxon>Agaricineae</taxon>
        <taxon>Hymenogastraceae</taxon>
        <taxon>Gymnopilus</taxon>
    </lineage>
</organism>
<dbReference type="SUPFAM" id="SSF47473">
    <property type="entry name" value="EF-hand"/>
    <property type="match status" value="1"/>
</dbReference>
<dbReference type="Proteomes" id="UP000724874">
    <property type="component" value="Unassembled WGS sequence"/>
</dbReference>
<feature type="domain" description="EH" evidence="1">
    <location>
        <begin position="47"/>
        <end position="136"/>
    </location>
</feature>
<dbReference type="OrthoDB" id="1716625at2759"/>
<dbReference type="Pfam" id="PF12763">
    <property type="entry name" value="EH"/>
    <property type="match status" value="1"/>
</dbReference>
<protein>
    <recommendedName>
        <fullName evidence="1">EH domain-containing protein</fullName>
    </recommendedName>
</protein>
<evidence type="ECO:0000259" key="1">
    <source>
        <dbReference type="PROSITE" id="PS50031"/>
    </source>
</evidence>
<accession>A0A9P5TH90</accession>
<comment type="caution">
    <text evidence="2">The sequence shown here is derived from an EMBL/GenBank/DDBJ whole genome shotgun (WGS) entry which is preliminary data.</text>
</comment>
<proteinExistence type="predicted"/>
<dbReference type="InterPro" id="IPR011992">
    <property type="entry name" value="EF-hand-dom_pair"/>
</dbReference>
<name>A0A9P5TH90_GYMJU</name>
<dbReference type="InterPro" id="IPR000261">
    <property type="entry name" value="EH_dom"/>
</dbReference>
<gene>
    <name evidence="2" type="ORF">CPB84DRAFT_559819</name>
</gene>
<evidence type="ECO:0000313" key="2">
    <source>
        <dbReference type="EMBL" id="KAF8874765.1"/>
    </source>
</evidence>
<evidence type="ECO:0000313" key="3">
    <source>
        <dbReference type="Proteomes" id="UP000724874"/>
    </source>
</evidence>
<sequence length="136" mass="15420">MQGRDFLATLHLPYQNTPYDAVNLLLPQQSNSSDYSILISWTLPDEEKAAYYCIFQAWDQFNMGLIQGSFPHQAFETSWLGVDDLNKIWGLVDVHNRGALNGAEFCAAISLILQTQECMAHQSLTNFPRTLSRTFS</sequence>
<dbReference type="Gene3D" id="1.10.238.10">
    <property type="entry name" value="EF-hand"/>
    <property type="match status" value="1"/>
</dbReference>
<reference evidence="2" key="1">
    <citation type="submission" date="2020-11" db="EMBL/GenBank/DDBJ databases">
        <authorList>
            <consortium name="DOE Joint Genome Institute"/>
            <person name="Ahrendt S."/>
            <person name="Riley R."/>
            <person name="Andreopoulos W."/>
            <person name="LaButti K."/>
            <person name="Pangilinan J."/>
            <person name="Ruiz-duenas F.J."/>
            <person name="Barrasa J.M."/>
            <person name="Sanchez-Garcia M."/>
            <person name="Camarero S."/>
            <person name="Miyauchi S."/>
            <person name="Serrano A."/>
            <person name="Linde D."/>
            <person name="Babiker R."/>
            <person name="Drula E."/>
            <person name="Ayuso-Fernandez I."/>
            <person name="Pacheco R."/>
            <person name="Padilla G."/>
            <person name="Ferreira P."/>
            <person name="Barriuso J."/>
            <person name="Kellner H."/>
            <person name="Castanera R."/>
            <person name="Alfaro M."/>
            <person name="Ramirez L."/>
            <person name="Pisabarro A.G."/>
            <person name="Kuo A."/>
            <person name="Tritt A."/>
            <person name="Lipzen A."/>
            <person name="He G."/>
            <person name="Yan M."/>
            <person name="Ng V."/>
            <person name="Cullen D."/>
            <person name="Martin F."/>
            <person name="Rosso M.-N."/>
            <person name="Henrissat B."/>
            <person name="Hibbett D."/>
            <person name="Martinez A.T."/>
            <person name="Grigoriev I.V."/>
        </authorList>
    </citation>
    <scope>NUCLEOTIDE SEQUENCE</scope>
    <source>
        <strain evidence="2">AH 44721</strain>
    </source>
</reference>
<dbReference type="PROSITE" id="PS50031">
    <property type="entry name" value="EH"/>
    <property type="match status" value="1"/>
</dbReference>
<dbReference type="AlphaFoldDB" id="A0A9P5TH90"/>
<dbReference type="SMART" id="SM00027">
    <property type="entry name" value="EH"/>
    <property type="match status" value="1"/>
</dbReference>